<name>A0A976UAD8_9CAUD</name>
<proteinExistence type="predicted"/>
<evidence type="ECO:0000259" key="1">
    <source>
        <dbReference type="Pfam" id="PF01047"/>
    </source>
</evidence>
<keyword evidence="3" id="KW-1185">Reference proteome</keyword>
<evidence type="ECO:0000313" key="3">
    <source>
        <dbReference type="Proteomes" id="UP001156951"/>
    </source>
</evidence>
<feature type="domain" description="HTH marR-type" evidence="1">
    <location>
        <begin position="19"/>
        <end position="70"/>
    </location>
</feature>
<sequence length="83" mass="9956">MRKSHTIQISKKMSEFDKLTGNQKRILNVLKHLKVYSNRRLSEITGMDTAHMTRYLKFLESNGWVEKFQCVQCCHTILWKRIK</sequence>
<dbReference type="InterPro" id="IPR036390">
    <property type="entry name" value="WH_DNA-bd_sf"/>
</dbReference>
<dbReference type="Proteomes" id="UP001156951">
    <property type="component" value="Segment"/>
</dbReference>
<dbReference type="Gene3D" id="1.10.10.10">
    <property type="entry name" value="Winged helix-like DNA-binding domain superfamily/Winged helix DNA-binding domain"/>
    <property type="match status" value="1"/>
</dbReference>
<dbReference type="EMBL" id="ON649698">
    <property type="protein sequence ID" value="UVF62264.1"/>
    <property type="molecule type" value="Genomic_DNA"/>
</dbReference>
<accession>A0A976UAD8</accession>
<dbReference type="Pfam" id="PF01047">
    <property type="entry name" value="MarR"/>
    <property type="match status" value="1"/>
</dbReference>
<dbReference type="InterPro" id="IPR000835">
    <property type="entry name" value="HTH_MarR-typ"/>
</dbReference>
<protein>
    <submittedName>
        <fullName evidence="2">Transcriptional regulator MarR family</fullName>
    </submittedName>
</protein>
<evidence type="ECO:0000313" key="2">
    <source>
        <dbReference type="EMBL" id="UVF62264.1"/>
    </source>
</evidence>
<dbReference type="GO" id="GO:0003700">
    <property type="term" value="F:DNA-binding transcription factor activity"/>
    <property type="evidence" value="ECO:0007669"/>
    <property type="project" value="InterPro"/>
</dbReference>
<organism evidence="2 3">
    <name type="scientific">Nitrososphaeria virus YSH_1032793</name>
    <dbReference type="NCBI Taxonomy" id="3071320"/>
    <lineage>
        <taxon>Viruses</taxon>
        <taxon>Duplodnaviria</taxon>
        <taxon>Heunggongvirae</taxon>
        <taxon>Uroviricota</taxon>
        <taxon>Caudoviricetes</taxon>
        <taxon>Juravirales</taxon>
        <taxon>Yanlukaviridae</taxon>
        <taxon>Sweetvirus</taxon>
        <taxon>Sweetvirus yangshanense</taxon>
    </lineage>
</organism>
<dbReference type="InterPro" id="IPR036388">
    <property type="entry name" value="WH-like_DNA-bd_sf"/>
</dbReference>
<reference evidence="2 3" key="1">
    <citation type="submission" date="2022-05" db="EMBL/GenBank/DDBJ databases">
        <title>Diverse viruses of marine archaea discovered using metagenomics.</title>
        <authorList>
            <person name="Zhou Y."/>
        </authorList>
    </citation>
    <scope>NUCLEOTIDE SEQUENCE [LARGE SCALE GENOMIC DNA]</scope>
    <source>
        <strain evidence="2">YSH_1032793</strain>
    </source>
</reference>
<dbReference type="SUPFAM" id="SSF46785">
    <property type="entry name" value="Winged helix' DNA-binding domain"/>
    <property type="match status" value="1"/>
</dbReference>